<dbReference type="SUPFAM" id="SSF53850">
    <property type="entry name" value="Periplasmic binding protein-like II"/>
    <property type="match status" value="1"/>
</dbReference>
<dbReference type="CDD" id="cd14748">
    <property type="entry name" value="PBP2_UgpB"/>
    <property type="match status" value="1"/>
</dbReference>
<evidence type="ECO:0000256" key="5">
    <source>
        <dbReference type="SAM" id="SignalP"/>
    </source>
</evidence>
<dbReference type="PANTHER" id="PTHR43649">
    <property type="entry name" value="ARABINOSE-BINDING PROTEIN-RELATED"/>
    <property type="match status" value="1"/>
</dbReference>
<dbReference type="AlphaFoldDB" id="A0A0R1NAN7"/>
<accession>A0A0R1NAN7</accession>
<proteinExistence type="inferred from homology"/>
<dbReference type="PATRIC" id="fig|1423792.3.peg.2353"/>
<keyword evidence="3" id="KW-0813">Transport</keyword>
<dbReference type="STRING" id="1423792.FD09_GL002315"/>
<dbReference type="GO" id="GO:0030313">
    <property type="term" value="C:cell envelope"/>
    <property type="evidence" value="ECO:0007669"/>
    <property type="project" value="UniProtKB-SubCell"/>
</dbReference>
<keyword evidence="6" id="KW-0762">Sugar transport</keyword>
<dbReference type="Proteomes" id="UP000051330">
    <property type="component" value="Unassembled WGS sequence"/>
</dbReference>
<evidence type="ECO:0000313" key="6">
    <source>
        <dbReference type="EMBL" id="KRL13480.1"/>
    </source>
</evidence>
<protein>
    <submittedName>
        <fullName evidence="6">ABC-type sugar transport system, periplasmic component</fullName>
    </submittedName>
</protein>
<reference evidence="6 7" key="1">
    <citation type="journal article" date="2015" name="Genome Announc.">
        <title>Expanding the biotechnology potential of lactobacilli through comparative genomics of 213 strains and associated genera.</title>
        <authorList>
            <person name="Sun Z."/>
            <person name="Harris H.M."/>
            <person name="McCann A."/>
            <person name="Guo C."/>
            <person name="Argimon S."/>
            <person name="Zhang W."/>
            <person name="Yang X."/>
            <person name="Jeffery I.B."/>
            <person name="Cooney J.C."/>
            <person name="Kagawa T.F."/>
            <person name="Liu W."/>
            <person name="Song Y."/>
            <person name="Salvetti E."/>
            <person name="Wrobel A."/>
            <person name="Rasinkangas P."/>
            <person name="Parkhill J."/>
            <person name="Rea M.C."/>
            <person name="O'Sullivan O."/>
            <person name="Ritari J."/>
            <person name="Douillard F.P."/>
            <person name="Paul Ross R."/>
            <person name="Yang R."/>
            <person name="Briner A.E."/>
            <person name="Felis G.E."/>
            <person name="de Vos W.M."/>
            <person name="Barrangou R."/>
            <person name="Klaenhammer T.R."/>
            <person name="Caufield P.W."/>
            <person name="Cui Y."/>
            <person name="Zhang H."/>
            <person name="O'Toole P.W."/>
        </authorList>
    </citation>
    <scope>NUCLEOTIDE SEQUENCE [LARGE SCALE GENOMIC DNA]</scope>
    <source>
        <strain evidence="6 7">DSM 12744</strain>
    </source>
</reference>
<dbReference type="PANTHER" id="PTHR43649:SF31">
    <property type="entry name" value="SN-GLYCEROL-3-PHOSPHATE-BINDING PERIPLASMIC PROTEIN UGPB"/>
    <property type="match status" value="1"/>
</dbReference>
<keyword evidence="4 5" id="KW-0732">Signal</keyword>
<name>A0A0R1NAN7_9LACO</name>
<evidence type="ECO:0000313" key="7">
    <source>
        <dbReference type="Proteomes" id="UP000051330"/>
    </source>
</evidence>
<feature type="chain" id="PRO_5039715428" evidence="5">
    <location>
        <begin position="21"/>
        <end position="440"/>
    </location>
</feature>
<sequence>MMKKHTWLKVLASTVTVVLAALVLTGCGNSNSSNSSSSKGSNSGKKVEITFWHGMNGPYQKALNSIIDDFNKSQSKYVVKGTAQGNYTALQQKIMAAAKSRSLPTISQTTYTTVPDYSKSNLIAPLDEYMLSGSDKLTSSDLKDIYPAFLKSSKYQGKYYSIPFSKSTRILYYNQAILDKYNIAKPKTWNDIVKAGDKLKADGIYGMGFDRSWDMEFEGLARQAGNPLIAPGSLKVNLNTADTLEAVNLINNMVKNKTAKTAGADNYFTQGFIQGKAAFYAGSSAGVTQMVAQAPKTLKWGTMPLPSYKGKKATEVAGNDIVMFKSASADQKKGAWQFMKFLLSSKETAKWAMATGYVPLRKSAMDTADYKKYLQEKPYNKAAVDSLDDGFQSTAFLGFSEYRNDLLEAVDKMISKNADPKTTMDQLQKTTENIIKENKQ</sequence>
<organism evidence="6 7">
    <name type="scientific">Schleiferilactobacillus perolens DSM 12744</name>
    <dbReference type="NCBI Taxonomy" id="1423792"/>
    <lineage>
        <taxon>Bacteria</taxon>
        <taxon>Bacillati</taxon>
        <taxon>Bacillota</taxon>
        <taxon>Bacilli</taxon>
        <taxon>Lactobacillales</taxon>
        <taxon>Lactobacillaceae</taxon>
        <taxon>Schleiferilactobacillus</taxon>
    </lineage>
</organism>
<evidence type="ECO:0000256" key="1">
    <source>
        <dbReference type="ARBA" id="ARBA00004196"/>
    </source>
</evidence>
<evidence type="ECO:0000256" key="4">
    <source>
        <dbReference type="ARBA" id="ARBA00022729"/>
    </source>
</evidence>
<evidence type="ECO:0000256" key="3">
    <source>
        <dbReference type="ARBA" id="ARBA00022448"/>
    </source>
</evidence>
<feature type="signal peptide" evidence="5">
    <location>
        <begin position="1"/>
        <end position="20"/>
    </location>
</feature>
<gene>
    <name evidence="6" type="ORF">FD09_GL002315</name>
</gene>
<evidence type="ECO:0000256" key="2">
    <source>
        <dbReference type="ARBA" id="ARBA00008520"/>
    </source>
</evidence>
<dbReference type="InterPro" id="IPR006059">
    <property type="entry name" value="SBP"/>
</dbReference>
<dbReference type="Pfam" id="PF13416">
    <property type="entry name" value="SBP_bac_8"/>
    <property type="match status" value="1"/>
</dbReference>
<dbReference type="EMBL" id="AZEC01000004">
    <property type="protein sequence ID" value="KRL13480.1"/>
    <property type="molecule type" value="Genomic_DNA"/>
</dbReference>
<dbReference type="Gene3D" id="3.40.190.10">
    <property type="entry name" value="Periplasmic binding protein-like II"/>
    <property type="match status" value="2"/>
</dbReference>
<comment type="similarity">
    <text evidence="2">Belongs to the bacterial solute-binding protein 1 family.</text>
</comment>
<comment type="subcellular location">
    <subcellularLocation>
        <location evidence="1">Cell envelope</location>
    </subcellularLocation>
</comment>
<comment type="caution">
    <text evidence="6">The sequence shown here is derived from an EMBL/GenBank/DDBJ whole genome shotgun (WGS) entry which is preliminary data.</text>
</comment>
<keyword evidence="7" id="KW-1185">Reference proteome</keyword>
<dbReference type="InterPro" id="IPR050490">
    <property type="entry name" value="Bact_solute-bd_prot1"/>
</dbReference>
<dbReference type="PROSITE" id="PS51257">
    <property type="entry name" value="PROKAR_LIPOPROTEIN"/>
    <property type="match status" value="1"/>
</dbReference>